<accession>A0A978UED1</accession>
<dbReference type="NCBIfam" id="TIGR00756">
    <property type="entry name" value="PPR"/>
    <property type="match status" value="2"/>
</dbReference>
<reference evidence="5" key="1">
    <citation type="journal article" date="2021" name="Front. Plant Sci.">
        <title>Chromosome-Scale Genome Assembly for Chinese Sour Jujube and Insights Into Its Genome Evolution and Domestication Signature.</title>
        <authorList>
            <person name="Shen L.-Y."/>
            <person name="Luo H."/>
            <person name="Wang X.-L."/>
            <person name="Wang X.-M."/>
            <person name="Qiu X.-J."/>
            <person name="Liu H."/>
            <person name="Zhou S.-S."/>
            <person name="Jia K.-H."/>
            <person name="Nie S."/>
            <person name="Bao Y.-T."/>
            <person name="Zhang R.-G."/>
            <person name="Yun Q.-Z."/>
            <person name="Chai Y.-H."/>
            <person name="Lu J.-Y."/>
            <person name="Li Y."/>
            <person name="Zhao S.-W."/>
            <person name="Mao J.-F."/>
            <person name="Jia S.-G."/>
            <person name="Mao Y.-M."/>
        </authorList>
    </citation>
    <scope>NUCLEOTIDE SEQUENCE</scope>
    <source>
        <strain evidence="5">AT0</strain>
        <tissue evidence="5">Leaf</tissue>
    </source>
</reference>
<protein>
    <recommendedName>
        <fullName evidence="7">Pentatricopeptide repeat-containing protein At2g20710, mitochondrial-like</fullName>
    </recommendedName>
</protein>
<dbReference type="EMBL" id="JAEACU010000012">
    <property type="protein sequence ID" value="KAH7513124.1"/>
    <property type="molecule type" value="Genomic_DNA"/>
</dbReference>
<evidence type="ECO:0000256" key="3">
    <source>
        <dbReference type="PROSITE-ProRule" id="PRU00708"/>
    </source>
</evidence>
<dbReference type="InterPro" id="IPR002885">
    <property type="entry name" value="PPR_rpt"/>
</dbReference>
<dbReference type="PANTHER" id="PTHR45717">
    <property type="entry name" value="OS12G0527900 PROTEIN"/>
    <property type="match status" value="1"/>
</dbReference>
<dbReference type="PANTHER" id="PTHR45717:SF28">
    <property type="entry name" value="PENTACOTRIPEPTIDE-REPEAT REGION OF PRORP DOMAIN-CONTAINING PROTEIN"/>
    <property type="match status" value="1"/>
</dbReference>
<dbReference type="SUPFAM" id="SSF48452">
    <property type="entry name" value="TPR-like"/>
    <property type="match status" value="1"/>
</dbReference>
<feature type="repeat" description="PPR" evidence="3">
    <location>
        <begin position="251"/>
        <end position="285"/>
    </location>
</feature>
<organism evidence="5 6">
    <name type="scientific">Ziziphus jujuba var. spinosa</name>
    <dbReference type="NCBI Taxonomy" id="714518"/>
    <lineage>
        <taxon>Eukaryota</taxon>
        <taxon>Viridiplantae</taxon>
        <taxon>Streptophyta</taxon>
        <taxon>Embryophyta</taxon>
        <taxon>Tracheophyta</taxon>
        <taxon>Spermatophyta</taxon>
        <taxon>Magnoliopsida</taxon>
        <taxon>eudicotyledons</taxon>
        <taxon>Gunneridae</taxon>
        <taxon>Pentapetalae</taxon>
        <taxon>rosids</taxon>
        <taxon>fabids</taxon>
        <taxon>Rosales</taxon>
        <taxon>Rhamnaceae</taxon>
        <taxon>Paliureae</taxon>
        <taxon>Ziziphus</taxon>
    </lineage>
</organism>
<name>A0A978UED1_ZIZJJ</name>
<sequence>MEGSLGALYRKISKIEDPKAMPSIFPVLDKWILDGRVVDRSSLLGFIKEFRRIRRYNHALQISMWMTDKRYYRLSCGDVAIRLDLISKVHGIEQVENYFKNIPKQLKFLEVYSALLNCYVRSEQVEKAEALMQQMKDIGLPSCILVYNVLLNLYYKTGSYGKMDNLLHEIEEKGIVKNKFTYTIQISAYAVKSDVEGIHKILTEMKTDPKVLDWSAYSTAASGCIKAGLFDDIESAEKIFEEWESRNLNYDIRIPNFLIAAYCRKGLFGKAENIFNWLIEKGRKPDAKTWHFLAAGYIKQNQMQKAAEALKQEMSVVGFFWKPSKDCLAACLEYLKGKGDLEGAVEIIKLVRGKGIVSVDIQERLLNHIKDGESISKVIEILGDAMDGEEETSNVLAVEEDNALDGDEKPSKLLAMEEEGRERPNMLKTFG</sequence>
<gene>
    <name evidence="5" type="ORF">FEM48_Zijuj12G0163300</name>
</gene>
<dbReference type="Proteomes" id="UP000813462">
    <property type="component" value="Unassembled WGS sequence"/>
</dbReference>
<evidence type="ECO:0000313" key="6">
    <source>
        <dbReference type="Proteomes" id="UP000813462"/>
    </source>
</evidence>
<dbReference type="PROSITE" id="PS51375">
    <property type="entry name" value="PPR"/>
    <property type="match status" value="2"/>
</dbReference>
<dbReference type="InterPro" id="IPR011990">
    <property type="entry name" value="TPR-like_helical_dom_sf"/>
</dbReference>
<evidence type="ECO:0008006" key="7">
    <source>
        <dbReference type="Google" id="ProtNLM"/>
    </source>
</evidence>
<feature type="repeat" description="PPR" evidence="3">
    <location>
        <begin position="108"/>
        <end position="142"/>
    </location>
</feature>
<dbReference type="GO" id="GO:0005739">
    <property type="term" value="C:mitochondrion"/>
    <property type="evidence" value="ECO:0007669"/>
    <property type="project" value="TreeGrafter"/>
</dbReference>
<keyword evidence="2" id="KW-0677">Repeat</keyword>
<comment type="caution">
    <text evidence="5">The sequence shown here is derived from an EMBL/GenBank/DDBJ whole genome shotgun (WGS) entry which is preliminary data.</text>
</comment>
<dbReference type="GO" id="GO:0003729">
    <property type="term" value="F:mRNA binding"/>
    <property type="evidence" value="ECO:0007669"/>
    <property type="project" value="UniProtKB-ARBA"/>
</dbReference>
<evidence type="ECO:0000313" key="5">
    <source>
        <dbReference type="EMBL" id="KAH7513124.1"/>
    </source>
</evidence>
<evidence type="ECO:0000256" key="4">
    <source>
        <dbReference type="SAM" id="MobiDB-lite"/>
    </source>
</evidence>
<evidence type="ECO:0000256" key="2">
    <source>
        <dbReference type="ARBA" id="ARBA00022737"/>
    </source>
</evidence>
<feature type="region of interest" description="Disordered" evidence="4">
    <location>
        <begin position="405"/>
        <end position="431"/>
    </location>
</feature>
<comment type="similarity">
    <text evidence="1">Belongs to the PPR family. P subfamily.</text>
</comment>
<proteinExistence type="inferred from homology"/>
<evidence type="ECO:0000256" key="1">
    <source>
        <dbReference type="ARBA" id="ARBA00007626"/>
    </source>
</evidence>
<dbReference type="Gene3D" id="1.25.40.10">
    <property type="entry name" value="Tetratricopeptide repeat domain"/>
    <property type="match status" value="2"/>
</dbReference>
<dbReference type="Pfam" id="PF13041">
    <property type="entry name" value="PPR_2"/>
    <property type="match status" value="2"/>
</dbReference>
<dbReference type="Pfam" id="PF01535">
    <property type="entry name" value="PPR"/>
    <property type="match status" value="1"/>
</dbReference>
<dbReference type="AlphaFoldDB" id="A0A978UED1"/>